<evidence type="ECO:0000313" key="3">
    <source>
        <dbReference type="EMBL" id="GEO36633.1"/>
    </source>
</evidence>
<evidence type="ECO:0000259" key="2">
    <source>
        <dbReference type="PROSITE" id="PS50125"/>
    </source>
</evidence>
<name>A0A512DJI2_9PROT</name>
<dbReference type="EMBL" id="BJYZ01000003">
    <property type="protein sequence ID" value="GEO36633.1"/>
    <property type="molecule type" value="Genomic_DNA"/>
</dbReference>
<dbReference type="InterPro" id="IPR029787">
    <property type="entry name" value="Nucleotide_cyclase"/>
</dbReference>
<keyword evidence="1" id="KW-1133">Transmembrane helix</keyword>
<dbReference type="InterPro" id="IPR007890">
    <property type="entry name" value="CHASE2"/>
</dbReference>
<dbReference type="GO" id="GO:0009190">
    <property type="term" value="P:cyclic nucleotide biosynthetic process"/>
    <property type="evidence" value="ECO:0007669"/>
    <property type="project" value="InterPro"/>
</dbReference>
<evidence type="ECO:0000256" key="1">
    <source>
        <dbReference type="SAM" id="Phobius"/>
    </source>
</evidence>
<reference evidence="3 4" key="1">
    <citation type="submission" date="2019-07" db="EMBL/GenBank/DDBJ databases">
        <title>Whole genome shotgun sequence of Skermanella aerolata NBRC 106429.</title>
        <authorList>
            <person name="Hosoyama A."/>
            <person name="Uohara A."/>
            <person name="Ohji S."/>
            <person name="Ichikawa N."/>
        </authorList>
    </citation>
    <scope>NUCLEOTIDE SEQUENCE [LARGE SCALE GENOMIC DNA]</scope>
    <source>
        <strain evidence="3 4">NBRC 106429</strain>
    </source>
</reference>
<sequence length="642" mass="67602">MRLPGRWLLLPLAIPLVLALLRLTDAEPAPLQDLEAQTLTLRYRLRGPLEPSGAVSLVMIDDRTLAEYGRWPLSRRLIADAVRRLTADGVAVVAVDLLFAEREHGIPDPDAELAEALAASSRAMVGFAFLFDPERAVSSVPPAALADAAYRVVREPAVAADTGPPDPAGLIAPLETLARAAVPAHVSVLLDPDGQLRHDQTAIRYGDAWFPSLPVEAVRRFLRIDPDDMVLHLGSGVALGPDFVATDSRMRLAVNHYGPPGTVETHSMADLLGGGLAQGTFRDRVVLIGASARGVGDSFATPFSRTLPGAEHLATVIDNLLTGRTPTDRPALVPADTAAILAGGIAATVLGTLLTPILAGLATLMLIAGWTAASAILFATAGLWLTVTSPALAALAGFALSSARRTLIGDRARRLAERQRHNLMRYFSPEIAERLMNTNAPGLDDRVQTCTILFIDLVGFTGVNERLSPNEAMDLLRGFYRLVESAVLDHGGIVDKFMGDGAMAVFGIITPSPDDAADALKAARALASAMDTLNAELEAAGLTTLKIAMGLHIGPVLIGDTGGTRQFTYTVTGDPVNVASRLQHITRELGVVIAASDAVIEAARSSGGGGGAVEGFVELPLTSLRGRERPVGIWGWPAPPAD</sequence>
<dbReference type="Pfam" id="PF05226">
    <property type="entry name" value="CHASE2"/>
    <property type="match status" value="1"/>
</dbReference>
<dbReference type="GO" id="GO:0035556">
    <property type="term" value="P:intracellular signal transduction"/>
    <property type="evidence" value="ECO:0007669"/>
    <property type="project" value="InterPro"/>
</dbReference>
<dbReference type="AlphaFoldDB" id="A0A512DJI2"/>
<dbReference type="GO" id="GO:0004016">
    <property type="term" value="F:adenylate cyclase activity"/>
    <property type="evidence" value="ECO:0007669"/>
    <property type="project" value="UniProtKB-ARBA"/>
</dbReference>
<dbReference type="SMART" id="SM01080">
    <property type="entry name" value="CHASE2"/>
    <property type="match status" value="1"/>
</dbReference>
<dbReference type="Gene3D" id="3.30.70.1230">
    <property type="entry name" value="Nucleotide cyclase"/>
    <property type="match status" value="1"/>
</dbReference>
<feature type="domain" description="Guanylate cyclase" evidence="2">
    <location>
        <begin position="451"/>
        <end position="583"/>
    </location>
</feature>
<dbReference type="PROSITE" id="PS50125">
    <property type="entry name" value="GUANYLATE_CYCLASE_2"/>
    <property type="match status" value="1"/>
</dbReference>
<dbReference type="PANTHER" id="PTHR43081:SF1">
    <property type="entry name" value="ADENYLATE CYCLASE, TERMINAL-DIFFERENTIATION SPECIFIC"/>
    <property type="match status" value="1"/>
</dbReference>
<keyword evidence="1" id="KW-0472">Membrane</keyword>
<organism evidence="3 4">
    <name type="scientific">Skermanella aerolata</name>
    <dbReference type="NCBI Taxonomy" id="393310"/>
    <lineage>
        <taxon>Bacteria</taxon>
        <taxon>Pseudomonadati</taxon>
        <taxon>Pseudomonadota</taxon>
        <taxon>Alphaproteobacteria</taxon>
        <taxon>Rhodospirillales</taxon>
        <taxon>Azospirillaceae</taxon>
        <taxon>Skermanella</taxon>
    </lineage>
</organism>
<gene>
    <name evidence="3" type="ORF">SAE02_07810</name>
</gene>
<dbReference type="InterPro" id="IPR001054">
    <property type="entry name" value="A/G_cyclase"/>
</dbReference>
<dbReference type="SUPFAM" id="SSF55073">
    <property type="entry name" value="Nucleotide cyclase"/>
    <property type="match status" value="1"/>
</dbReference>
<dbReference type="SMART" id="SM00044">
    <property type="entry name" value="CYCc"/>
    <property type="match status" value="1"/>
</dbReference>
<dbReference type="Pfam" id="PF00211">
    <property type="entry name" value="Guanylate_cyc"/>
    <property type="match status" value="1"/>
</dbReference>
<dbReference type="PANTHER" id="PTHR43081">
    <property type="entry name" value="ADENYLATE CYCLASE, TERMINAL-DIFFERENTIATION SPECIFIC-RELATED"/>
    <property type="match status" value="1"/>
</dbReference>
<feature type="transmembrane region" description="Helical" evidence="1">
    <location>
        <begin position="357"/>
        <end position="377"/>
    </location>
</feature>
<dbReference type="CDD" id="cd07302">
    <property type="entry name" value="CHD"/>
    <property type="match status" value="1"/>
</dbReference>
<protein>
    <submittedName>
        <fullName evidence="3">Adenylate/guanylate cyclase domain-containing protein</fullName>
    </submittedName>
</protein>
<evidence type="ECO:0000313" key="4">
    <source>
        <dbReference type="Proteomes" id="UP000321523"/>
    </source>
</evidence>
<dbReference type="InterPro" id="IPR050697">
    <property type="entry name" value="Adenylyl/Guanylyl_Cyclase_3/4"/>
</dbReference>
<comment type="caution">
    <text evidence="3">The sequence shown here is derived from an EMBL/GenBank/DDBJ whole genome shotgun (WGS) entry which is preliminary data.</text>
</comment>
<feature type="transmembrane region" description="Helical" evidence="1">
    <location>
        <begin position="331"/>
        <end position="350"/>
    </location>
</feature>
<dbReference type="RefSeq" id="WP_044426298.1">
    <property type="nucleotide sequence ID" value="NZ_BJYZ01000003.1"/>
</dbReference>
<keyword evidence="4" id="KW-1185">Reference proteome</keyword>
<keyword evidence="1" id="KW-0812">Transmembrane</keyword>
<accession>A0A512DJI2</accession>
<proteinExistence type="predicted"/>
<dbReference type="Proteomes" id="UP000321523">
    <property type="component" value="Unassembled WGS sequence"/>
</dbReference>